<name>A0A8D3AR46_SCOMX</name>
<gene>
    <name evidence="8" type="primary">rhbdd2</name>
</gene>
<dbReference type="PANTHER" id="PTHR43066">
    <property type="entry name" value="RHOMBOID-RELATED PROTEIN"/>
    <property type="match status" value="1"/>
</dbReference>
<feature type="region of interest" description="Disordered" evidence="5">
    <location>
        <begin position="289"/>
        <end position="317"/>
    </location>
</feature>
<keyword evidence="2 6" id="KW-0812">Transmembrane</keyword>
<dbReference type="Gene3D" id="1.20.1540.10">
    <property type="entry name" value="Rhomboid-like"/>
    <property type="match status" value="1"/>
</dbReference>
<feature type="transmembrane region" description="Helical" evidence="6">
    <location>
        <begin position="21"/>
        <end position="47"/>
    </location>
</feature>
<evidence type="ECO:0000256" key="3">
    <source>
        <dbReference type="ARBA" id="ARBA00022989"/>
    </source>
</evidence>
<feature type="transmembrane region" description="Helical" evidence="6">
    <location>
        <begin position="178"/>
        <end position="206"/>
    </location>
</feature>
<evidence type="ECO:0000256" key="2">
    <source>
        <dbReference type="ARBA" id="ARBA00022692"/>
    </source>
</evidence>
<accession>A0A8D3AR46</accession>
<evidence type="ECO:0000313" key="9">
    <source>
        <dbReference type="Proteomes" id="UP000694558"/>
    </source>
</evidence>
<evidence type="ECO:0000313" key="8">
    <source>
        <dbReference type="Ensembl" id="ENSSMAP00000022176.2"/>
    </source>
</evidence>
<feature type="transmembrane region" description="Helical" evidence="6">
    <location>
        <begin position="67"/>
        <end position="91"/>
    </location>
</feature>
<dbReference type="GeneTree" id="ENSGT00940000165977"/>
<dbReference type="InterPro" id="IPR022764">
    <property type="entry name" value="Peptidase_S54_rhomboid_dom"/>
</dbReference>
<evidence type="ECO:0000256" key="5">
    <source>
        <dbReference type="SAM" id="MobiDB-lite"/>
    </source>
</evidence>
<evidence type="ECO:0000259" key="7">
    <source>
        <dbReference type="Pfam" id="PF01694"/>
    </source>
</evidence>
<sequence length="368" mass="39755">METMTGTGYFKMLSQVLKDALPVITCGGFTVVLLSCVLFGVQTYFSLTPGLLGVGAVVFQSGHIHRLFVYPLCHTTFAQLLLNAAALLFLGGSLERGIGTVRFLLVFLLLSSGTGLCYSLLELLLLLLLQGDGDGGGQRRAEGLVPAALACVALTTAHSKMTRGFLCGLSFPTVALPWVLLVVATAFVPHCVLPCNIVAVLIGWLYGRGWFSLLHVSEARAAVVEKTPPFRWMRSVCGGTFVPASAEERRKTLLPEINPTPGSYPVQAYAPLSSVNAADASMYEGWPNSTGTPPLHPHAHGSTHSPGPRHGHSSCNHHHHHAHSHGYFLYIRLHFIHCILYCLLLISTKKQKHLSPDSNLHVETIVVA</sequence>
<evidence type="ECO:0000256" key="1">
    <source>
        <dbReference type="ARBA" id="ARBA00004141"/>
    </source>
</evidence>
<dbReference type="PANTHER" id="PTHR43066:SF12">
    <property type="entry name" value="RHOMBOID DOMAIN-CONTAINING 2"/>
    <property type="match status" value="1"/>
</dbReference>
<reference evidence="8" key="1">
    <citation type="submission" date="2023-05" db="EMBL/GenBank/DDBJ databases">
        <title>High-quality long-read genome of Scophthalmus maximus.</title>
        <authorList>
            <person name="Lien S."/>
            <person name="Martinez P."/>
        </authorList>
    </citation>
    <scope>NUCLEOTIDE SEQUENCE [LARGE SCALE GENOMIC DNA]</scope>
</reference>
<feature type="compositionally biased region" description="Basic residues" evidence="5">
    <location>
        <begin position="297"/>
        <end position="317"/>
    </location>
</feature>
<dbReference type="GO" id="GO:0004252">
    <property type="term" value="F:serine-type endopeptidase activity"/>
    <property type="evidence" value="ECO:0007669"/>
    <property type="project" value="InterPro"/>
</dbReference>
<keyword evidence="3 6" id="KW-1133">Transmembrane helix</keyword>
<proteinExistence type="predicted"/>
<dbReference type="AlphaFoldDB" id="A0A8D3AR46"/>
<evidence type="ECO:0000256" key="6">
    <source>
        <dbReference type="SAM" id="Phobius"/>
    </source>
</evidence>
<organism evidence="8 9">
    <name type="scientific">Scophthalmus maximus</name>
    <name type="common">Turbot</name>
    <name type="synonym">Psetta maxima</name>
    <dbReference type="NCBI Taxonomy" id="52904"/>
    <lineage>
        <taxon>Eukaryota</taxon>
        <taxon>Metazoa</taxon>
        <taxon>Chordata</taxon>
        <taxon>Craniata</taxon>
        <taxon>Vertebrata</taxon>
        <taxon>Euteleostomi</taxon>
        <taxon>Actinopterygii</taxon>
        <taxon>Neopterygii</taxon>
        <taxon>Teleostei</taxon>
        <taxon>Neoteleostei</taxon>
        <taxon>Acanthomorphata</taxon>
        <taxon>Carangaria</taxon>
        <taxon>Pleuronectiformes</taxon>
        <taxon>Pleuronectoidei</taxon>
        <taxon>Scophthalmidae</taxon>
        <taxon>Scophthalmus</taxon>
    </lineage>
</organism>
<feature type="transmembrane region" description="Helical" evidence="6">
    <location>
        <begin position="141"/>
        <end position="157"/>
    </location>
</feature>
<dbReference type="Pfam" id="PF01694">
    <property type="entry name" value="Rhomboid"/>
    <property type="match status" value="1"/>
</dbReference>
<feature type="transmembrane region" description="Helical" evidence="6">
    <location>
        <begin position="327"/>
        <end position="346"/>
    </location>
</feature>
<dbReference type="SUPFAM" id="SSF144091">
    <property type="entry name" value="Rhomboid-like"/>
    <property type="match status" value="1"/>
</dbReference>
<dbReference type="Proteomes" id="UP000694558">
    <property type="component" value="Chromosome 8"/>
</dbReference>
<dbReference type="InterPro" id="IPR035952">
    <property type="entry name" value="Rhomboid-like_sf"/>
</dbReference>
<protein>
    <recommendedName>
        <fullName evidence="7">Peptidase S54 rhomboid domain-containing protein</fullName>
    </recommendedName>
</protein>
<dbReference type="Ensembl" id="ENSSMAT00000022434.2">
    <property type="protein sequence ID" value="ENSSMAP00000022176.2"/>
    <property type="gene ID" value="ENSSMAG00000013580.2"/>
</dbReference>
<dbReference type="GO" id="GO:0016020">
    <property type="term" value="C:membrane"/>
    <property type="evidence" value="ECO:0007669"/>
    <property type="project" value="UniProtKB-SubCell"/>
</dbReference>
<feature type="domain" description="Peptidase S54 rhomboid" evidence="7">
    <location>
        <begin position="62"/>
        <end position="207"/>
    </location>
</feature>
<reference evidence="8" key="2">
    <citation type="submission" date="2025-08" db="UniProtKB">
        <authorList>
            <consortium name="Ensembl"/>
        </authorList>
    </citation>
    <scope>IDENTIFICATION</scope>
</reference>
<comment type="subcellular location">
    <subcellularLocation>
        <location evidence="1">Membrane</location>
        <topology evidence="1">Multi-pass membrane protein</topology>
    </subcellularLocation>
</comment>
<feature type="transmembrane region" description="Helical" evidence="6">
    <location>
        <begin position="103"/>
        <end position="129"/>
    </location>
</feature>
<keyword evidence="4 6" id="KW-0472">Membrane</keyword>
<evidence type="ECO:0000256" key="4">
    <source>
        <dbReference type="ARBA" id="ARBA00023136"/>
    </source>
</evidence>